<reference evidence="2" key="1">
    <citation type="submission" date="2021-01" db="EMBL/GenBank/DDBJ databases">
        <authorList>
            <consortium name="Genoscope - CEA"/>
            <person name="William W."/>
        </authorList>
    </citation>
    <scope>NUCLEOTIDE SEQUENCE</scope>
</reference>
<name>A0A8S1N9E4_PARPR</name>
<evidence type="ECO:0000256" key="1">
    <source>
        <dbReference type="SAM" id="MobiDB-lite"/>
    </source>
</evidence>
<feature type="region of interest" description="Disordered" evidence="1">
    <location>
        <begin position="522"/>
        <end position="552"/>
    </location>
</feature>
<dbReference type="EMBL" id="CAJJDM010000086">
    <property type="protein sequence ID" value="CAD8089298.1"/>
    <property type="molecule type" value="Genomic_DNA"/>
</dbReference>
<feature type="compositionally biased region" description="Acidic residues" evidence="1">
    <location>
        <begin position="538"/>
        <end position="552"/>
    </location>
</feature>
<accession>A0A8S1N9E4</accession>
<dbReference type="AlphaFoldDB" id="A0A8S1N9E4"/>
<evidence type="ECO:0000313" key="2">
    <source>
        <dbReference type="EMBL" id="CAD8089298.1"/>
    </source>
</evidence>
<sequence>MNNQSLAKSAVERLNQSNFQAQQPYEFESKYQQDQKELPNPTKFDLDVMLKFLDEVDSSVKQTHEFKTIIQKYKLSTSKFCLTMENDYLNNLPNEKKIQIYRDISRIYDHQEEAIELKDKVRKIITYKLEDMRRNTRESKWGLTLNLLQLLLNKNKGNRDIFDLFQKKLLPPDVRQLVWKMCLENKQISDEYSRLLGKARMLTMSRFDVQIIKDTEQIVKQMTKPDQFDGNMIFAMKTILSYYELKQDRILTDYLYLICIPLVYVFGTSKHLLKIPTELIGYFYSLQLIVQFFDPLVDLIVRHDEKYESEMTDLFMNSVNVLDEELALKFQSVLNLKSPTQRQMLVIIIKRFVHSLGFAFLPLDVTLFNIDQMIMKVVKNKLEIFINMGIMCFCIRKDILICKTWDQVVDVFYTKAKLITLQQYHEYYQDVYKNVKFYVSPYDVDPFKVNRNAEFATDPLAEIIEKQQDKDINAFKKKWFEGKELYEDDDPNMARYQQQQQLPNKDKAIKDMKMQDAMKNVQMQQKPTQKLGMVPVQDSDEEDDLFDGMDDQ</sequence>
<organism evidence="2 3">
    <name type="scientific">Paramecium primaurelia</name>
    <dbReference type="NCBI Taxonomy" id="5886"/>
    <lineage>
        <taxon>Eukaryota</taxon>
        <taxon>Sar</taxon>
        <taxon>Alveolata</taxon>
        <taxon>Ciliophora</taxon>
        <taxon>Intramacronucleata</taxon>
        <taxon>Oligohymenophorea</taxon>
        <taxon>Peniculida</taxon>
        <taxon>Parameciidae</taxon>
        <taxon>Paramecium</taxon>
    </lineage>
</organism>
<proteinExistence type="predicted"/>
<dbReference type="Proteomes" id="UP000688137">
    <property type="component" value="Unassembled WGS sequence"/>
</dbReference>
<dbReference type="OMA" id="PAREKIV"/>
<evidence type="ECO:0000313" key="3">
    <source>
        <dbReference type="Proteomes" id="UP000688137"/>
    </source>
</evidence>
<comment type="caution">
    <text evidence="2">The sequence shown here is derived from an EMBL/GenBank/DDBJ whole genome shotgun (WGS) entry which is preliminary data.</text>
</comment>
<protein>
    <submittedName>
        <fullName evidence="2">Uncharacterized protein</fullName>
    </submittedName>
</protein>
<gene>
    <name evidence="2" type="ORF">PPRIM_AZ9-3.1.T0830123</name>
</gene>
<keyword evidence="3" id="KW-1185">Reference proteome</keyword>